<evidence type="ECO:0008006" key="3">
    <source>
        <dbReference type="Google" id="ProtNLM"/>
    </source>
</evidence>
<dbReference type="Pfam" id="PF17784">
    <property type="entry name" value="Sulfotransfer_4"/>
    <property type="match status" value="1"/>
</dbReference>
<dbReference type="Proteomes" id="UP000033540">
    <property type="component" value="Unassembled WGS sequence"/>
</dbReference>
<comment type="caution">
    <text evidence="1">The sequence shown here is derived from an EMBL/GenBank/DDBJ whole genome shotgun (WGS) entry which is preliminary data.</text>
</comment>
<dbReference type="SUPFAM" id="SSF52540">
    <property type="entry name" value="P-loop containing nucleoside triphosphate hydrolases"/>
    <property type="match status" value="1"/>
</dbReference>
<evidence type="ECO:0000313" key="1">
    <source>
        <dbReference type="EMBL" id="KJK64033.1"/>
    </source>
</evidence>
<dbReference type="STRING" id="1403190.A0A0F0IDS4"/>
<dbReference type="AlphaFoldDB" id="A0A0F0IDS4"/>
<dbReference type="Gene3D" id="3.40.50.300">
    <property type="entry name" value="P-loop containing nucleotide triphosphate hydrolases"/>
    <property type="match status" value="1"/>
</dbReference>
<reference evidence="1 2" key="1">
    <citation type="submission" date="2015-02" db="EMBL/GenBank/DDBJ databases">
        <title>Draft genome sequence of Aspergillus parasiticus SU-1.</title>
        <authorList>
            <person name="Yu J."/>
            <person name="Fedorova N."/>
            <person name="Yin Y."/>
            <person name="Losada L."/>
            <person name="Zafar N."/>
            <person name="Taujale R."/>
            <person name="Ehrlich K.C."/>
            <person name="Bhatnagar D."/>
            <person name="Cleveland T.E."/>
            <person name="Bennett J.W."/>
            <person name="Nierman W.C."/>
        </authorList>
    </citation>
    <scope>NUCLEOTIDE SEQUENCE [LARGE SCALE GENOMIC DNA]</scope>
    <source>
        <strain evidence="2">ATCC 56775 / NRRL 5862 / SRRC 143 / SU-1</strain>
    </source>
</reference>
<name>A0A0F0IDS4_ASPPU</name>
<proteinExistence type="predicted"/>
<dbReference type="PANTHER" id="PTHR36978">
    <property type="entry name" value="P-LOOP CONTAINING NUCLEOTIDE TRIPHOSPHATE HYDROLASE"/>
    <property type="match status" value="1"/>
</dbReference>
<protein>
    <recommendedName>
        <fullName evidence="3">P-loop containing nucleoside triphosphate hydrolase protein</fullName>
    </recommendedName>
</protein>
<dbReference type="OrthoDB" id="408152at2759"/>
<evidence type="ECO:0000313" key="2">
    <source>
        <dbReference type="Proteomes" id="UP000033540"/>
    </source>
</evidence>
<dbReference type="PANTHER" id="PTHR36978:SF4">
    <property type="entry name" value="P-LOOP CONTAINING NUCLEOSIDE TRIPHOSPHATE HYDROLASE PROTEIN"/>
    <property type="match status" value="1"/>
</dbReference>
<dbReference type="InterPro" id="IPR027417">
    <property type="entry name" value="P-loop_NTPase"/>
</dbReference>
<sequence>MPSHCPDESARARVKQDRDRLYVSTMHRSSFRILTAVAIKKALLKLGYSDVYHGYTAATENPRDCEMWLDAMAAKWDGLGKPFGRTEWDQLLGHCQAVTDIPAAVFAKELIEAYLEAKVILTNRNAEEWHRSVQAALLKNVFHPWSSAVDTLAILTRSPNRFTRKMFIRAFADYFQGDFQLHGVPVYESHYKMVRKMVPRENLLEYQIEDGWEPLCKFLGKNIPSDVPFPNGNDTLETTNRIWALINSECQRLLGFLLRVLATLVLLYTLRAGSIIDIVPPMITAVEK</sequence>
<organism evidence="1 2">
    <name type="scientific">Aspergillus parasiticus (strain ATCC 56775 / NRRL 5862 / SRRC 143 / SU-1)</name>
    <dbReference type="NCBI Taxonomy" id="1403190"/>
    <lineage>
        <taxon>Eukaryota</taxon>
        <taxon>Fungi</taxon>
        <taxon>Dikarya</taxon>
        <taxon>Ascomycota</taxon>
        <taxon>Pezizomycotina</taxon>
        <taxon>Eurotiomycetes</taxon>
        <taxon>Eurotiomycetidae</taxon>
        <taxon>Eurotiales</taxon>
        <taxon>Aspergillaceae</taxon>
        <taxon>Aspergillus</taxon>
        <taxon>Aspergillus subgen. Circumdati</taxon>
    </lineage>
</organism>
<dbReference type="EMBL" id="JZEE01000530">
    <property type="protein sequence ID" value="KJK64033.1"/>
    <property type="molecule type" value="Genomic_DNA"/>
</dbReference>
<gene>
    <name evidence="1" type="ORF">P875_00064487</name>
</gene>
<dbReference type="InterPro" id="IPR040632">
    <property type="entry name" value="Sulfotransfer_4"/>
</dbReference>
<accession>A0A0F0IDS4</accession>